<name>A0A368FU84_ANCCA</name>
<dbReference type="OrthoDB" id="5867484at2759"/>
<feature type="region of interest" description="Disordered" evidence="1">
    <location>
        <begin position="42"/>
        <end position="74"/>
    </location>
</feature>
<accession>A0A368FU84</accession>
<dbReference type="EMBL" id="JOJR01000638">
    <property type="protein sequence ID" value="RCN35652.1"/>
    <property type="molecule type" value="Genomic_DNA"/>
</dbReference>
<gene>
    <name evidence="2" type="ORF">ANCCAN_18488</name>
</gene>
<protein>
    <submittedName>
        <fullName evidence="2">Uncharacterized protein</fullName>
    </submittedName>
</protein>
<keyword evidence="3" id="KW-1185">Reference proteome</keyword>
<proteinExistence type="predicted"/>
<sequence length="74" mass="8363">MDGKWLLQQRQQDYHVSRLRGKARERSRDTIDEAHDEISELSLETSTHLGGDRHGIKSTVGSFASSEHLSDNGE</sequence>
<comment type="caution">
    <text evidence="2">The sequence shown here is derived from an EMBL/GenBank/DDBJ whole genome shotgun (WGS) entry which is preliminary data.</text>
</comment>
<dbReference type="AlphaFoldDB" id="A0A368FU84"/>
<evidence type="ECO:0000313" key="3">
    <source>
        <dbReference type="Proteomes" id="UP000252519"/>
    </source>
</evidence>
<reference evidence="2 3" key="1">
    <citation type="submission" date="2014-10" db="EMBL/GenBank/DDBJ databases">
        <title>Draft genome of the hookworm Ancylostoma caninum.</title>
        <authorList>
            <person name="Mitreva M."/>
        </authorList>
    </citation>
    <scope>NUCLEOTIDE SEQUENCE [LARGE SCALE GENOMIC DNA]</scope>
    <source>
        <strain evidence="2 3">Baltimore</strain>
    </source>
</reference>
<evidence type="ECO:0000313" key="2">
    <source>
        <dbReference type="EMBL" id="RCN35652.1"/>
    </source>
</evidence>
<organism evidence="2 3">
    <name type="scientific">Ancylostoma caninum</name>
    <name type="common">Dog hookworm</name>
    <dbReference type="NCBI Taxonomy" id="29170"/>
    <lineage>
        <taxon>Eukaryota</taxon>
        <taxon>Metazoa</taxon>
        <taxon>Ecdysozoa</taxon>
        <taxon>Nematoda</taxon>
        <taxon>Chromadorea</taxon>
        <taxon>Rhabditida</taxon>
        <taxon>Rhabditina</taxon>
        <taxon>Rhabditomorpha</taxon>
        <taxon>Strongyloidea</taxon>
        <taxon>Ancylostomatidae</taxon>
        <taxon>Ancylostomatinae</taxon>
        <taxon>Ancylostoma</taxon>
    </lineage>
</organism>
<evidence type="ECO:0000256" key="1">
    <source>
        <dbReference type="SAM" id="MobiDB-lite"/>
    </source>
</evidence>
<dbReference type="Proteomes" id="UP000252519">
    <property type="component" value="Unassembled WGS sequence"/>
</dbReference>